<evidence type="ECO:0000256" key="3">
    <source>
        <dbReference type="ARBA" id="ARBA00022989"/>
    </source>
</evidence>
<protein>
    <submittedName>
        <fullName evidence="7">O-antigen ligase</fullName>
    </submittedName>
</protein>
<dbReference type="Pfam" id="PF04932">
    <property type="entry name" value="Wzy_C"/>
    <property type="match status" value="1"/>
</dbReference>
<comment type="subcellular location">
    <subcellularLocation>
        <location evidence="1">Membrane</location>
        <topology evidence="1">Multi-pass membrane protein</topology>
    </subcellularLocation>
</comment>
<dbReference type="Proteomes" id="UP000248840">
    <property type="component" value="Unassembled WGS sequence"/>
</dbReference>
<organism evidence="7 8">
    <name type="scientific">Flavobacterium aciduliphilum</name>
    <dbReference type="NCBI Taxonomy" id="1101402"/>
    <lineage>
        <taxon>Bacteria</taxon>
        <taxon>Pseudomonadati</taxon>
        <taxon>Bacteroidota</taxon>
        <taxon>Flavobacteriia</taxon>
        <taxon>Flavobacteriales</taxon>
        <taxon>Flavobacteriaceae</taxon>
        <taxon>Flavobacterium</taxon>
    </lineage>
</organism>
<sequence>MKLKKIINAFLYIYAFTVVFENYDGLSLGGNSIPKLFGFFLIVLILADKFQIYNRKTKKFVIPTLYFLASITISCLINYNYSMEWLWRYNTILSSILIFIIYLSYVYDKKEVLDNMFFSFNMGIMLMGLLYLFNIGITYVDNRIEIFGENPNTIGIFSVFCVTYILSIFFEKKIIVKYKLLYLFILIPLFNMIANSGSRTTFVGLVISLVIFFVFKNNTKSNFWIKIFGVIAIYLIIQYLLTFDVMSKRLELAVDKGDLSGRDTIWEDILPYILDKPIFGLGVDGYFDVISIFFGKFYSPHNVFIEILAYGGLVSFTIFFFFYYRLIKISIYLKSKDDYILPIVLLQFILQIFSAGQGLTSKPFWMIYIYIIGSYIYSKAMKRNIALN</sequence>
<evidence type="ECO:0000256" key="5">
    <source>
        <dbReference type="SAM" id="Phobius"/>
    </source>
</evidence>
<dbReference type="PANTHER" id="PTHR37422">
    <property type="entry name" value="TEICHURONIC ACID BIOSYNTHESIS PROTEIN TUAE"/>
    <property type="match status" value="1"/>
</dbReference>
<dbReference type="RefSeq" id="WP_112113901.1">
    <property type="nucleotide sequence ID" value="NZ_QLSZ01000011.1"/>
</dbReference>
<feature type="transmembrane region" description="Helical" evidence="5">
    <location>
        <begin position="152"/>
        <end position="170"/>
    </location>
</feature>
<dbReference type="InterPro" id="IPR007016">
    <property type="entry name" value="O-antigen_ligase-rel_domated"/>
</dbReference>
<feature type="transmembrane region" description="Helical" evidence="5">
    <location>
        <begin position="32"/>
        <end position="48"/>
    </location>
</feature>
<evidence type="ECO:0000313" key="8">
    <source>
        <dbReference type="Proteomes" id="UP000248840"/>
    </source>
</evidence>
<name>A0A328YAP5_9FLAO</name>
<keyword evidence="2 5" id="KW-0812">Transmembrane</keyword>
<dbReference type="OrthoDB" id="1178661at2"/>
<evidence type="ECO:0000256" key="4">
    <source>
        <dbReference type="ARBA" id="ARBA00023136"/>
    </source>
</evidence>
<feature type="domain" description="O-antigen ligase-related" evidence="6">
    <location>
        <begin position="185"/>
        <end position="320"/>
    </location>
</feature>
<dbReference type="GO" id="GO:0016874">
    <property type="term" value="F:ligase activity"/>
    <property type="evidence" value="ECO:0007669"/>
    <property type="project" value="UniProtKB-KW"/>
</dbReference>
<feature type="transmembrane region" description="Helical" evidence="5">
    <location>
        <begin position="177"/>
        <end position="194"/>
    </location>
</feature>
<keyword evidence="8" id="KW-1185">Reference proteome</keyword>
<feature type="transmembrane region" description="Helical" evidence="5">
    <location>
        <begin position="362"/>
        <end position="378"/>
    </location>
</feature>
<proteinExistence type="predicted"/>
<keyword evidence="3 5" id="KW-1133">Transmembrane helix</keyword>
<feature type="transmembrane region" description="Helical" evidence="5">
    <location>
        <begin position="60"/>
        <end position="79"/>
    </location>
</feature>
<feature type="transmembrane region" description="Helical" evidence="5">
    <location>
        <begin position="85"/>
        <end position="105"/>
    </location>
</feature>
<dbReference type="EMBL" id="QLSZ01000011">
    <property type="protein sequence ID" value="RAR70244.1"/>
    <property type="molecule type" value="Genomic_DNA"/>
</dbReference>
<evidence type="ECO:0000256" key="1">
    <source>
        <dbReference type="ARBA" id="ARBA00004141"/>
    </source>
</evidence>
<keyword evidence="4 5" id="KW-0472">Membrane</keyword>
<dbReference type="AlphaFoldDB" id="A0A328YAP5"/>
<keyword evidence="7" id="KW-0436">Ligase</keyword>
<evidence type="ECO:0000259" key="6">
    <source>
        <dbReference type="Pfam" id="PF04932"/>
    </source>
</evidence>
<reference evidence="7 8" key="1">
    <citation type="submission" date="2018-06" db="EMBL/GenBank/DDBJ databases">
        <title>Genomic Encyclopedia of Archaeal and Bacterial Type Strains, Phase II (KMG-II): from individual species to whole genera.</title>
        <authorList>
            <person name="Goeker M."/>
        </authorList>
    </citation>
    <scope>NUCLEOTIDE SEQUENCE [LARGE SCALE GENOMIC DNA]</scope>
    <source>
        <strain evidence="7 8">DSM 25663</strain>
    </source>
</reference>
<feature type="transmembrane region" description="Helical" evidence="5">
    <location>
        <begin position="339"/>
        <end position="356"/>
    </location>
</feature>
<feature type="transmembrane region" description="Helical" evidence="5">
    <location>
        <begin position="7"/>
        <end position="26"/>
    </location>
</feature>
<feature type="transmembrane region" description="Helical" evidence="5">
    <location>
        <begin position="200"/>
        <end position="216"/>
    </location>
</feature>
<feature type="transmembrane region" description="Helical" evidence="5">
    <location>
        <begin position="117"/>
        <end position="140"/>
    </location>
</feature>
<evidence type="ECO:0000256" key="2">
    <source>
        <dbReference type="ARBA" id="ARBA00022692"/>
    </source>
</evidence>
<comment type="caution">
    <text evidence="7">The sequence shown here is derived from an EMBL/GenBank/DDBJ whole genome shotgun (WGS) entry which is preliminary data.</text>
</comment>
<dbReference type="PANTHER" id="PTHR37422:SF13">
    <property type="entry name" value="LIPOPOLYSACCHARIDE BIOSYNTHESIS PROTEIN PA4999-RELATED"/>
    <property type="match status" value="1"/>
</dbReference>
<accession>A0A328YAP5</accession>
<feature type="transmembrane region" description="Helical" evidence="5">
    <location>
        <begin position="307"/>
        <end position="327"/>
    </location>
</feature>
<dbReference type="InterPro" id="IPR051533">
    <property type="entry name" value="WaaL-like"/>
</dbReference>
<evidence type="ECO:0000313" key="7">
    <source>
        <dbReference type="EMBL" id="RAR70244.1"/>
    </source>
</evidence>
<gene>
    <name evidence="7" type="ORF">CLV55_11169</name>
</gene>
<feature type="transmembrane region" description="Helical" evidence="5">
    <location>
        <begin position="223"/>
        <end position="241"/>
    </location>
</feature>
<dbReference type="GO" id="GO:0016020">
    <property type="term" value="C:membrane"/>
    <property type="evidence" value="ECO:0007669"/>
    <property type="project" value="UniProtKB-SubCell"/>
</dbReference>